<proteinExistence type="predicted"/>
<reference evidence="2" key="1">
    <citation type="submission" date="2023-01" db="EMBL/GenBank/DDBJ databases">
        <title>The chitinases involved in constricting ring structure development in the nematode-trapping fungus Drechslerella dactyloides.</title>
        <authorList>
            <person name="Wang R."/>
            <person name="Zhang L."/>
            <person name="Tang P."/>
            <person name="Li S."/>
            <person name="Liang L."/>
        </authorList>
    </citation>
    <scope>NUCLEOTIDE SEQUENCE</scope>
    <source>
        <strain evidence="2">YMF1.00031</strain>
    </source>
</reference>
<sequence length="59" mass="6778">MANRLSRYRYGRTGAVFRFGGQQRRFHQGGEATHTAFVQPSTRPKPPFMPRPLKMSQIA</sequence>
<evidence type="ECO:0000313" key="3">
    <source>
        <dbReference type="Proteomes" id="UP001221413"/>
    </source>
</evidence>
<evidence type="ECO:0000256" key="1">
    <source>
        <dbReference type="SAM" id="MobiDB-lite"/>
    </source>
</evidence>
<name>A0AAD6IXI5_DREDA</name>
<dbReference type="AlphaFoldDB" id="A0AAD6IXI5"/>
<comment type="caution">
    <text evidence="2">The sequence shown here is derived from an EMBL/GenBank/DDBJ whole genome shotgun (WGS) entry which is preliminary data.</text>
</comment>
<keyword evidence="3" id="KW-1185">Reference proteome</keyword>
<dbReference type="Proteomes" id="UP001221413">
    <property type="component" value="Unassembled WGS sequence"/>
</dbReference>
<organism evidence="2 3">
    <name type="scientific">Drechslerella dactyloides</name>
    <name type="common">Nematode-trapping fungus</name>
    <name type="synonym">Arthrobotrys dactyloides</name>
    <dbReference type="NCBI Taxonomy" id="74499"/>
    <lineage>
        <taxon>Eukaryota</taxon>
        <taxon>Fungi</taxon>
        <taxon>Dikarya</taxon>
        <taxon>Ascomycota</taxon>
        <taxon>Pezizomycotina</taxon>
        <taxon>Orbiliomycetes</taxon>
        <taxon>Orbiliales</taxon>
        <taxon>Orbiliaceae</taxon>
        <taxon>Drechslerella</taxon>
    </lineage>
</organism>
<accession>A0AAD6IXI5</accession>
<feature type="region of interest" description="Disordered" evidence="1">
    <location>
        <begin position="29"/>
        <end position="59"/>
    </location>
</feature>
<gene>
    <name evidence="2" type="ORF">Dda_4764</name>
</gene>
<evidence type="ECO:0000313" key="2">
    <source>
        <dbReference type="EMBL" id="KAJ6260538.1"/>
    </source>
</evidence>
<dbReference type="EMBL" id="JAQGDS010000005">
    <property type="protein sequence ID" value="KAJ6260538.1"/>
    <property type="molecule type" value="Genomic_DNA"/>
</dbReference>
<protein>
    <submittedName>
        <fullName evidence="2">Uncharacterized protein</fullName>
    </submittedName>
</protein>